<keyword evidence="5" id="KW-0804">Transcription</keyword>
<keyword evidence="2" id="KW-0677">Repeat</keyword>
<organism evidence="10 11">
    <name type="scientific">Oldenlandia corymbosa var. corymbosa</name>
    <dbReference type="NCBI Taxonomy" id="529605"/>
    <lineage>
        <taxon>Eukaryota</taxon>
        <taxon>Viridiplantae</taxon>
        <taxon>Streptophyta</taxon>
        <taxon>Embryophyta</taxon>
        <taxon>Tracheophyta</taxon>
        <taxon>Spermatophyta</taxon>
        <taxon>Magnoliopsida</taxon>
        <taxon>eudicotyledons</taxon>
        <taxon>Gunneridae</taxon>
        <taxon>Pentapetalae</taxon>
        <taxon>asterids</taxon>
        <taxon>lamiids</taxon>
        <taxon>Gentianales</taxon>
        <taxon>Rubiaceae</taxon>
        <taxon>Rubioideae</taxon>
        <taxon>Spermacoceae</taxon>
        <taxon>Hedyotis-Oldenlandia complex</taxon>
        <taxon>Oldenlandia</taxon>
    </lineage>
</organism>
<evidence type="ECO:0000313" key="10">
    <source>
        <dbReference type="EMBL" id="CAI9096577.1"/>
    </source>
</evidence>
<dbReference type="Proteomes" id="UP001161247">
    <property type="component" value="Chromosome 2"/>
</dbReference>
<dbReference type="PANTHER" id="PTHR45614">
    <property type="entry name" value="MYB PROTEIN-RELATED"/>
    <property type="match status" value="1"/>
</dbReference>
<accession>A0AAV1CMC7</accession>
<dbReference type="SUPFAM" id="SSF46689">
    <property type="entry name" value="Homeodomain-like"/>
    <property type="match status" value="1"/>
</dbReference>
<feature type="compositionally biased region" description="Basic and acidic residues" evidence="7">
    <location>
        <begin position="106"/>
        <end position="124"/>
    </location>
</feature>
<keyword evidence="6" id="KW-0539">Nucleus</keyword>
<evidence type="ECO:0000259" key="8">
    <source>
        <dbReference type="PROSITE" id="PS50090"/>
    </source>
</evidence>
<dbReference type="PROSITE" id="PS50090">
    <property type="entry name" value="MYB_LIKE"/>
    <property type="match status" value="2"/>
</dbReference>
<feature type="domain" description="HTH myb-type" evidence="9">
    <location>
        <begin position="228"/>
        <end position="282"/>
    </location>
</feature>
<dbReference type="InterPro" id="IPR009057">
    <property type="entry name" value="Homeodomain-like_sf"/>
</dbReference>
<evidence type="ECO:0000256" key="7">
    <source>
        <dbReference type="SAM" id="MobiDB-lite"/>
    </source>
</evidence>
<sequence length="514" mass="56238">MENNANNKCIYVVVPYNNVDSYPSSSPLSFSPSCNCSPSSGSCSSSMGVIFAEMGSLSISPNNNHHHGGGGGGVTSSSSSSQESSFWGFPFSGRKFRRPEDQEEEADHHHQNSIDLGEEGKDSSECSGGGFGIEAIDLNASCLLSAEEKPAANINYENNNNNNNSSSKVDRDCGQSKLCARGHWRPAEDTKLRELVALYGPQNWNLIAEKLEGRSGKSCRLRWFNQLDPRINRRAFSEEEEERLMAAHRLYGNKWAMIARLFPGRTDNAVKNHWHVVMARKYREQSSAFRRRKMGQFVCRRVVSDHHHPHHHDPNSIVSATVKTEPITSSASPPAVAFGGGFSGGGGMISGGRNGGGGAEAVVSSCGGSASCYSPQTSCDLFPGSCSNGMMSTFNQHNRHWEMPRRDDLHESNISYLYNQQLPLMNAIQQQSHSSQYYYYHHHPPNNINTTTSCFPCDYNHNSTLFPEAVSSGSSTVFASSSSSSSALKDDRLTNQHDTISPPPFIDFLGVGAT</sequence>
<dbReference type="CDD" id="cd00167">
    <property type="entry name" value="SANT"/>
    <property type="match status" value="2"/>
</dbReference>
<dbReference type="InterPro" id="IPR050560">
    <property type="entry name" value="MYB_TF"/>
</dbReference>
<feature type="domain" description="HTH myb-type" evidence="9">
    <location>
        <begin position="181"/>
        <end position="227"/>
    </location>
</feature>
<evidence type="ECO:0000259" key="9">
    <source>
        <dbReference type="PROSITE" id="PS51294"/>
    </source>
</evidence>
<dbReference type="SMART" id="SM00717">
    <property type="entry name" value="SANT"/>
    <property type="match status" value="2"/>
</dbReference>
<dbReference type="PANTHER" id="PTHR45614:SF175">
    <property type="entry name" value="TRANSCRIPTION FACTOR MYB105-RELATED"/>
    <property type="match status" value="1"/>
</dbReference>
<evidence type="ECO:0000256" key="2">
    <source>
        <dbReference type="ARBA" id="ARBA00022737"/>
    </source>
</evidence>
<dbReference type="FunFam" id="1.10.10.60:FF:000356">
    <property type="entry name" value="MYB transcription factor"/>
    <property type="match status" value="1"/>
</dbReference>
<dbReference type="Gene3D" id="1.10.10.60">
    <property type="entry name" value="Homeodomain-like"/>
    <property type="match status" value="2"/>
</dbReference>
<dbReference type="EMBL" id="OX459119">
    <property type="protein sequence ID" value="CAI9096577.1"/>
    <property type="molecule type" value="Genomic_DNA"/>
</dbReference>
<evidence type="ECO:0000256" key="6">
    <source>
        <dbReference type="ARBA" id="ARBA00023242"/>
    </source>
</evidence>
<dbReference type="GO" id="GO:0000981">
    <property type="term" value="F:DNA-binding transcription factor activity, RNA polymerase II-specific"/>
    <property type="evidence" value="ECO:0007669"/>
    <property type="project" value="TreeGrafter"/>
</dbReference>
<dbReference type="InterPro" id="IPR001005">
    <property type="entry name" value="SANT/Myb"/>
</dbReference>
<dbReference type="AlphaFoldDB" id="A0AAV1CMC7"/>
<evidence type="ECO:0000256" key="5">
    <source>
        <dbReference type="ARBA" id="ARBA00023163"/>
    </source>
</evidence>
<evidence type="ECO:0000256" key="1">
    <source>
        <dbReference type="ARBA" id="ARBA00004123"/>
    </source>
</evidence>
<dbReference type="FunFam" id="1.10.10.60:FF:000060">
    <property type="entry name" value="MYB transcription factor"/>
    <property type="match status" value="1"/>
</dbReference>
<feature type="compositionally biased region" description="Low complexity" evidence="7">
    <location>
        <begin position="75"/>
        <end position="88"/>
    </location>
</feature>
<keyword evidence="4" id="KW-0238">DNA-binding</keyword>
<feature type="region of interest" description="Disordered" evidence="7">
    <location>
        <begin position="61"/>
        <end position="126"/>
    </location>
</feature>
<evidence type="ECO:0000256" key="4">
    <source>
        <dbReference type="ARBA" id="ARBA00023125"/>
    </source>
</evidence>
<dbReference type="GO" id="GO:0000978">
    <property type="term" value="F:RNA polymerase II cis-regulatory region sequence-specific DNA binding"/>
    <property type="evidence" value="ECO:0007669"/>
    <property type="project" value="TreeGrafter"/>
</dbReference>
<keyword evidence="3" id="KW-0805">Transcription regulation</keyword>
<dbReference type="PROSITE" id="PS51294">
    <property type="entry name" value="HTH_MYB"/>
    <property type="match status" value="2"/>
</dbReference>
<keyword evidence="11" id="KW-1185">Reference proteome</keyword>
<evidence type="ECO:0000256" key="3">
    <source>
        <dbReference type="ARBA" id="ARBA00023015"/>
    </source>
</evidence>
<gene>
    <name evidence="10" type="ORF">OLC1_LOCUS7301</name>
</gene>
<evidence type="ECO:0000313" key="11">
    <source>
        <dbReference type="Proteomes" id="UP001161247"/>
    </source>
</evidence>
<reference evidence="10" key="1">
    <citation type="submission" date="2023-03" db="EMBL/GenBank/DDBJ databases">
        <authorList>
            <person name="Julca I."/>
        </authorList>
    </citation>
    <scope>NUCLEOTIDE SEQUENCE</scope>
</reference>
<dbReference type="Pfam" id="PF13921">
    <property type="entry name" value="Myb_DNA-bind_6"/>
    <property type="match status" value="1"/>
</dbReference>
<feature type="domain" description="Myb-like" evidence="8">
    <location>
        <begin position="228"/>
        <end position="278"/>
    </location>
</feature>
<dbReference type="InterPro" id="IPR017930">
    <property type="entry name" value="Myb_dom"/>
</dbReference>
<protein>
    <submittedName>
        <fullName evidence="10">OLC1v1032759C2</fullName>
    </submittedName>
</protein>
<feature type="domain" description="Myb-like" evidence="8">
    <location>
        <begin position="181"/>
        <end position="227"/>
    </location>
</feature>
<name>A0AAV1CMC7_OLDCO</name>
<dbReference type="GO" id="GO:0005634">
    <property type="term" value="C:nucleus"/>
    <property type="evidence" value="ECO:0007669"/>
    <property type="project" value="UniProtKB-SubCell"/>
</dbReference>
<proteinExistence type="predicted"/>
<comment type="subcellular location">
    <subcellularLocation>
        <location evidence="1">Nucleus</location>
    </subcellularLocation>
</comment>